<accession>A0ABQ8MN55</accession>
<keyword evidence="4" id="KW-1185">Reference proteome</keyword>
<evidence type="ECO:0000256" key="1">
    <source>
        <dbReference type="SAM" id="Phobius"/>
    </source>
</evidence>
<keyword evidence="1" id="KW-1133">Transmembrane helix</keyword>
<evidence type="ECO:0000313" key="4">
    <source>
        <dbReference type="Proteomes" id="UP000830375"/>
    </source>
</evidence>
<protein>
    <submittedName>
        <fullName evidence="3">Uroplakin-2</fullName>
    </submittedName>
</protein>
<evidence type="ECO:0000313" key="3">
    <source>
        <dbReference type="EMBL" id="KAI2664280.1"/>
    </source>
</evidence>
<proteinExistence type="predicted"/>
<dbReference type="Proteomes" id="UP000830375">
    <property type="component" value="Unassembled WGS sequence"/>
</dbReference>
<dbReference type="EMBL" id="JACTAM010000005">
    <property type="protein sequence ID" value="KAI2664280.1"/>
    <property type="molecule type" value="Genomic_DNA"/>
</dbReference>
<dbReference type="PANTHER" id="PTHR17573">
    <property type="entry name" value="UROPLAKIN II"/>
    <property type="match status" value="1"/>
</dbReference>
<name>A0ABQ8MN55_LABRO</name>
<reference evidence="3 4" key="1">
    <citation type="submission" date="2022-01" db="EMBL/GenBank/DDBJ databases">
        <title>A high-quality chromosome-level genome assembly of rohu carp, Labeo rohita.</title>
        <authorList>
            <person name="Arick M.A. II"/>
            <person name="Hsu C.-Y."/>
            <person name="Magbanua Z."/>
            <person name="Pechanova O."/>
            <person name="Grover C."/>
            <person name="Miller E."/>
            <person name="Thrash A."/>
            <person name="Ezzel L."/>
            <person name="Alam S."/>
            <person name="Benzie J."/>
            <person name="Hamilton M."/>
            <person name="Karsi A."/>
            <person name="Lawrence M.L."/>
            <person name="Peterson D.G."/>
        </authorList>
    </citation>
    <scope>NUCLEOTIDE SEQUENCE [LARGE SCALE GENOMIC DNA]</scope>
    <source>
        <strain evidence="4">BAU-BD-2019</strain>
        <tissue evidence="3">Blood</tissue>
    </source>
</reference>
<evidence type="ECO:0000256" key="2">
    <source>
        <dbReference type="SAM" id="SignalP"/>
    </source>
</evidence>
<keyword evidence="1" id="KW-0472">Membrane</keyword>
<feature type="transmembrane region" description="Helical" evidence="1">
    <location>
        <begin position="134"/>
        <end position="159"/>
    </location>
</feature>
<dbReference type="InterPro" id="IPR009952">
    <property type="entry name" value="Uroplakin-2"/>
</dbReference>
<feature type="chain" id="PRO_5047402230" evidence="2">
    <location>
        <begin position="18"/>
        <end position="160"/>
    </location>
</feature>
<dbReference type="Pfam" id="PF07353">
    <property type="entry name" value="Uroplakin_II"/>
    <property type="match status" value="1"/>
</dbReference>
<feature type="signal peptide" evidence="2">
    <location>
        <begin position="1"/>
        <end position="17"/>
    </location>
</feature>
<dbReference type="PANTHER" id="PTHR17573:SF0">
    <property type="entry name" value="UROPLAKIN-2"/>
    <property type="match status" value="1"/>
</dbReference>
<sequence length="160" mass="17317">MLAVLFILGMLCPLNSAEIPIKLLDPTNDGVVANVFPNAFLLRWPDCTLYGNRSAGLVYTELPTNDNKTQIFTVPSCTASLPGLLLQNLKNGTTYIMEYKIEGTNQTSANLTATTTNALAYEQIDSGLERRSGAMVVITVILSLAMVILLVGLIISIFFS</sequence>
<gene>
    <name evidence="3" type="ORF">H4Q32_002449</name>
</gene>
<organism evidence="3 4">
    <name type="scientific">Labeo rohita</name>
    <name type="common">Indian major carp</name>
    <name type="synonym">Cyprinus rohita</name>
    <dbReference type="NCBI Taxonomy" id="84645"/>
    <lineage>
        <taxon>Eukaryota</taxon>
        <taxon>Metazoa</taxon>
        <taxon>Chordata</taxon>
        <taxon>Craniata</taxon>
        <taxon>Vertebrata</taxon>
        <taxon>Euteleostomi</taxon>
        <taxon>Actinopterygii</taxon>
        <taxon>Neopterygii</taxon>
        <taxon>Teleostei</taxon>
        <taxon>Ostariophysi</taxon>
        <taxon>Cypriniformes</taxon>
        <taxon>Cyprinidae</taxon>
        <taxon>Labeoninae</taxon>
        <taxon>Labeonini</taxon>
        <taxon>Labeo</taxon>
    </lineage>
</organism>
<keyword evidence="1" id="KW-0812">Transmembrane</keyword>
<keyword evidence="2" id="KW-0732">Signal</keyword>
<comment type="caution">
    <text evidence="3">The sequence shown here is derived from an EMBL/GenBank/DDBJ whole genome shotgun (WGS) entry which is preliminary data.</text>
</comment>